<gene>
    <name evidence="5" type="ORF">NPX13_g5751</name>
</gene>
<evidence type="ECO:0000259" key="4">
    <source>
        <dbReference type="Pfam" id="PF01212"/>
    </source>
</evidence>
<dbReference type="AlphaFoldDB" id="A0A9W8TL07"/>
<dbReference type="GO" id="GO:0005829">
    <property type="term" value="C:cytosol"/>
    <property type="evidence" value="ECO:0007669"/>
    <property type="project" value="TreeGrafter"/>
</dbReference>
<keyword evidence="3" id="KW-0663">Pyridoxal phosphate</keyword>
<comment type="cofactor">
    <cofactor evidence="1">
        <name>pyridoxal 5'-phosphate</name>
        <dbReference type="ChEBI" id="CHEBI:597326"/>
    </cofactor>
</comment>
<dbReference type="Gene3D" id="3.40.640.10">
    <property type="entry name" value="Type I PLP-dependent aspartate aminotransferase-like (Major domain)"/>
    <property type="match status" value="1"/>
</dbReference>
<organism evidence="5 6">
    <name type="scientific">Xylaria arbuscula</name>
    <dbReference type="NCBI Taxonomy" id="114810"/>
    <lineage>
        <taxon>Eukaryota</taxon>
        <taxon>Fungi</taxon>
        <taxon>Dikarya</taxon>
        <taxon>Ascomycota</taxon>
        <taxon>Pezizomycotina</taxon>
        <taxon>Sordariomycetes</taxon>
        <taxon>Xylariomycetidae</taxon>
        <taxon>Xylariales</taxon>
        <taxon>Xylariaceae</taxon>
        <taxon>Xylaria</taxon>
    </lineage>
</organism>
<sequence>MATDKSESESTITDALREVLSSSTLAWSHSNEASNDFRSDSYTKPTMPMLEAIITASLGDGDTDEDAATRSLQAYIADLVGHEASLLVASGTMGKLGSSPGRSPHASVFNPR</sequence>
<feature type="domain" description="Aromatic amino acid beta-eliminating lyase/threonine aldolase" evidence="4">
    <location>
        <begin position="36"/>
        <end position="94"/>
    </location>
</feature>
<dbReference type="GO" id="GO:0006545">
    <property type="term" value="P:glycine biosynthetic process"/>
    <property type="evidence" value="ECO:0007669"/>
    <property type="project" value="TreeGrafter"/>
</dbReference>
<dbReference type="InterPro" id="IPR001597">
    <property type="entry name" value="ArAA_b-elim_lyase/Thr_aldolase"/>
</dbReference>
<keyword evidence="6" id="KW-1185">Reference proteome</keyword>
<dbReference type="Proteomes" id="UP001148614">
    <property type="component" value="Unassembled WGS sequence"/>
</dbReference>
<dbReference type="GO" id="GO:0006567">
    <property type="term" value="P:L-threonine catabolic process"/>
    <property type="evidence" value="ECO:0007669"/>
    <property type="project" value="TreeGrafter"/>
</dbReference>
<reference evidence="5" key="1">
    <citation type="submission" date="2022-07" db="EMBL/GenBank/DDBJ databases">
        <title>Genome Sequence of Xylaria arbuscula.</title>
        <authorList>
            <person name="Buettner E."/>
        </authorList>
    </citation>
    <scope>NUCLEOTIDE SEQUENCE</scope>
    <source>
        <strain evidence="5">VT107</strain>
    </source>
</reference>
<comment type="caution">
    <text evidence="5">The sequence shown here is derived from an EMBL/GenBank/DDBJ whole genome shotgun (WGS) entry which is preliminary data.</text>
</comment>
<evidence type="ECO:0000256" key="2">
    <source>
        <dbReference type="ARBA" id="ARBA00006966"/>
    </source>
</evidence>
<dbReference type="GO" id="GO:0008732">
    <property type="term" value="F:L-allo-threonine aldolase activity"/>
    <property type="evidence" value="ECO:0007669"/>
    <property type="project" value="TreeGrafter"/>
</dbReference>
<evidence type="ECO:0000256" key="3">
    <source>
        <dbReference type="ARBA" id="ARBA00022898"/>
    </source>
</evidence>
<evidence type="ECO:0000313" key="5">
    <source>
        <dbReference type="EMBL" id="KAJ3570381.1"/>
    </source>
</evidence>
<dbReference type="EMBL" id="JANPWZ010000942">
    <property type="protein sequence ID" value="KAJ3570381.1"/>
    <property type="molecule type" value="Genomic_DNA"/>
</dbReference>
<proteinExistence type="inferred from homology"/>
<dbReference type="SUPFAM" id="SSF53383">
    <property type="entry name" value="PLP-dependent transferases"/>
    <property type="match status" value="1"/>
</dbReference>
<dbReference type="PANTHER" id="PTHR48097:SF9">
    <property type="entry name" value="L-THREONINE ALDOLASE"/>
    <property type="match status" value="1"/>
</dbReference>
<dbReference type="VEuPathDB" id="FungiDB:F4678DRAFT_484256"/>
<evidence type="ECO:0000256" key="1">
    <source>
        <dbReference type="ARBA" id="ARBA00001933"/>
    </source>
</evidence>
<dbReference type="InterPro" id="IPR015424">
    <property type="entry name" value="PyrdxlP-dep_Trfase"/>
</dbReference>
<protein>
    <recommendedName>
        <fullName evidence="4">Aromatic amino acid beta-eliminating lyase/threonine aldolase domain-containing protein</fullName>
    </recommendedName>
</protein>
<name>A0A9W8TL07_9PEZI</name>
<dbReference type="PANTHER" id="PTHR48097">
    <property type="entry name" value="L-THREONINE ALDOLASE-RELATED"/>
    <property type="match status" value="1"/>
</dbReference>
<dbReference type="InterPro" id="IPR015421">
    <property type="entry name" value="PyrdxlP-dep_Trfase_major"/>
</dbReference>
<evidence type="ECO:0000313" key="6">
    <source>
        <dbReference type="Proteomes" id="UP001148614"/>
    </source>
</evidence>
<accession>A0A9W8TL07</accession>
<comment type="similarity">
    <text evidence="2">Belongs to the threonine aldolase family.</text>
</comment>
<dbReference type="Pfam" id="PF01212">
    <property type="entry name" value="Beta_elim_lyase"/>
    <property type="match status" value="1"/>
</dbReference>